<proteinExistence type="predicted"/>
<dbReference type="STRING" id="1231341.Abor_031_042"/>
<sequence length="74" mass="8334">MVTEPDPILPAVEAFLAREGISPTSFGKNAVNDPAFVRDLREGRELRKKTRDRVFAFLAHPKMPKRTPTSERVA</sequence>
<gene>
    <name evidence="1" type="ORF">Abor_031_042</name>
</gene>
<protein>
    <submittedName>
        <fullName evidence="1">Uncharacterized protein</fullName>
    </submittedName>
</protein>
<accession>A0A6N3SWL8</accession>
<keyword evidence="2" id="KW-1185">Reference proteome</keyword>
<dbReference type="EMBL" id="BAMX01000031">
    <property type="protein sequence ID" value="GAN66876.1"/>
    <property type="molecule type" value="Genomic_DNA"/>
</dbReference>
<organism evidence="1 2">
    <name type="scientific">Acetobacter orientalis</name>
    <dbReference type="NCBI Taxonomy" id="146474"/>
    <lineage>
        <taxon>Bacteria</taxon>
        <taxon>Pseudomonadati</taxon>
        <taxon>Pseudomonadota</taxon>
        <taxon>Alphaproteobacteria</taxon>
        <taxon>Acetobacterales</taxon>
        <taxon>Acetobacteraceae</taxon>
        <taxon>Acetobacter</taxon>
    </lineage>
</organism>
<evidence type="ECO:0000313" key="1">
    <source>
        <dbReference type="EMBL" id="GAN66876.1"/>
    </source>
</evidence>
<accession>A0A0D6NN96</accession>
<dbReference type="Proteomes" id="UP000032670">
    <property type="component" value="Unassembled WGS sequence"/>
</dbReference>
<dbReference type="AlphaFoldDB" id="A0A0D6NN96"/>
<evidence type="ECO:0000313" key="2">
    <source>
        <dbReference type="Proteomes" id="UP000032670"/>
    </source>
</evidence>
<name>A0A0D6NN96_9PROT</name>
<comment type="caution">
    <text evidence="1">The sequence shown here is derived from an EMBL/GenBank/DDBJ whole genome shotgun (WGS) entry which is preliminary data.</text>
</comment>
<reference evidence="1 2" key="1">
    <citation type="submission" date="2012-11" db="EMBL/GenBank/DDBJ databases">
        <title>Whole genome sequence of Acetobacter orientalis 21F-2.</title>
        <authorList>
            <person name="Azuma Y."/>
            <person name="Higashiura N."/>
            <person name="Hirakawa H."/>
            <person name="Matsushita K."/>
        </authorList>
    </citation>
    <scope>NUCLEOTIDE SEQUENCE [LARGE SCALE GENOMIC DNA]</scope>
    <source>
        <strain evidence="1 2">21F-2</strain>
    </source>
</reference>